<dbReference type="EMBL" id="BSOU01000022">
    <property type="protein sequence ID" value="GLR77132.1"/>
    <property type="molecule type" value="Genomic_DNA"/>
</dbReference>
<keyword evidence="1" id="KW-0472">Membrane</keyword>
<reference evidence="2" key="1">
    <citation type="journal article" date="2014" name="Int. J. Syst. Evol. Microbiol.">
        <title>Complete genome of a new Firmicutes species belonging to the dominant human colonic microbiota ('Ruminococcus bicirculans') reveals two chromosomes and a selective capacity to utilize plant glucans.</title>
        <authorList>
            <consortium name="NISC Comparative Sequencing Program"/>
            <person name="Wegmann U."/>
            <person name="Louis P."/>
            <person name="Goesmann A."/>
            <person name="Henrissat B."/>
            <person name="Duncan S.H."/>
            <person name="Flint H.J."/>
        </authorList>
    </citation>
    <scope>NUCLEOTIDE SEQUENCE</scope>
    <source>
        <strain evidence="2">NBRC 105001</strain>
    </source>
</reference>
<organism evidence="3 4">
    <name type="scientific">Aliivibrio sifiae</name>
    <dbReference type="NCBI Taxonomy" id="566293"/>
    <lineage>
        <taxon>Bacteria</taxon>
        <taxon>Pseudomonadati</taxon>
        <taxon>Pseudomonadota</taxon>
        <taxon>Gammaproteobacteria</taxon>
        <taxon>Vibrionales</taxon>
        <taxon>Vibrionaceae</taxon>
        <taxon>Aliivibrio</taxon>
    </lineage>
</organism>
<gene>
    <name evidence="3" type="ORF">BTO23_15500</name>
    <name evidence="2" type="ORF">GCM10007855_40070</name>
</gene>
<reference evidence="3 4" key="2">
    <citation type="submission" date="2016-12" db="EMBL/GenBank/DDBJ databases">
        <title>Diversity of luminous bacteria.</title>
        <authorList>
            <person name="Yoshizawa S."/>
            <person name="Kogure K."/>
        </authorList>
    </citation>
    <scope>NUCLEOTIDE SEQUENCE [LARGE SCALE GENOMIC DNA]</scope>
    <source>
        <strain evidence="3 4">NBRC 105001</strain>
    </source>
</reference>
<dbReference type="OrthoDB" id="9964984at2"/>
<name>A0A2S7X835_9GAMM</name>
<protein>
    <submittedName>
        <fullName evidence="3">Uncharacterized protein</fullName>
    </submittedName>
</protein>
<keyword evidence="1" id="KW-1133">Transmembrane helix</keyword>
<accession>A0A2S7X835</accession>
<evidence type="ECO:0000256" key="1">
    <source>
        <dbReference type="SAM" id="Phobius"/>
    </source>
</evidence>
<dbReference type="Proteomes" id="UP001156660">
    <property type="component" value="Unassembled WGS sequence"/>
</dbReference>
<evidence type="ECO:0000313" key="3">
    <source>
        <dbReference type="EMBL" id="PQJ87510.1"/>
    </source>
</evidence>
<comment type="caution">
    <text evidence="3">The sequence shown here is derived from an EMBL/GenBank/DDBJ whole genome shotgun (WGS) entry which is preliminary data.</text>
</comment>
<dbReference type="EMBL" id="MSCP01000002">
    <property type="protein sequence ID" value="PQJ87510.1"/>
    <property type="molecule type" value="Genomic_DNA"/>
</dbReference>
<evidence type="ECO:0000313" key="2">
    <source>
        <dbReference type="EMBL" id="GLR77132.1"/>
    </source>
</evidence>
<reference evidence="2" key="4">
    <citation type="submission" date="2023-01" db="EMBL/GenBank/DDBJ databases">
        <title>Draft genome sequence of Aliivibrio sifiae strain NBRC 105001.</title>
        <authorList>
            <person name="Sun Q."/>
            <person name="Mori K."/>
        </authorList>
    </citation>
    <scope>NUCLEOTIDE SEQUENCE</scope>
    <source>
        <strain evidence="2">NBRC 105001</strain>
    </source>
</reference>
<proteinExistence type="predicted"/>
<evidence type="ECO:0000313" key="5">
    <source>
        <dbReference type="Proteomes" id="UP001156660"/>
    </source>
</evidence>
<reference evidence="5" key="3">
    <citation type="journal article" date="2019" name="Int. J. Syst. Evol. Microbiol.">
        <title>The Global Catalogue of Microorganisms (GCM) 10K type strain sequencing project: providing services to taxonomists for standard genome sequencing and annotation.</title>
        <authorList>
            <consortium name="The Broad Institute Genomics Platform"/>
            <consortium name="The Broad Institute Genome Sequencing Center for Infectious Disease"/>
            <person name="Wu L."/>
            <person name="Ma J."/>
        </authorList>
    </citation>
    <scope>NUCLEOTIDE SEQUENCE [LARGE SCALE GENOMIC DNA]</scope>
    <source>
        <strain evidence="5">NBRC 105001</strain>
    </source>
</reference>
<keyword evidence="1" id="KW-0812">Transmembrane</keyword>
<dbReference type="AlphaFoldDB" id="A0A2S7X835"/>
<evidence type="ECO:0000313" key="4">
    <source>
        <dbReference type="Proteomes" id="UP000239273"/>
    </source>
</evidence>
<feature type="transmembrane region" description="Helical" evidence="1">
    <location>
        <begin position="300"/>
        <end position="318"/>
    </location>
</feature>
<sequence length="319" mass="36535">MFNKKYFWERLSVVAGLVATVVSVYSLWVQTRPELISVSMSVLSSEKVTDVETVPGVKAKFTYEGRDVLGLWKIKVRLENTSERNLIGVGSKSDLLYRSIPIKINEKFKVININSEIDNVGIIPVLLTDNEIDISFEQWSENETTTLIMYLEQLTAENIIPILESKSKSLINGKVIVTDNSDGFYTVKKRKPRFEIPDWLDSSIDLINSISISMWFVLILNIIWSTPFGYIKLRNWKKQYSDLFSRHLDSIIGKVDHNDIINMLESYKDQPYKAPSWIWRDFNGPKCPDSLVAETFKSTVVVLVICVIVIASWVLKLAI</sequence>
<dbReference type="RefSeq" id="WP_105063975.1">
    <property type="nucleotide sequence ID" value="NZ_BSOU01000022.1"/>
</dbReference>
<feature type="transmembrane region" description="Helical" evidence="1">
    <location>
        <begin position="212"/>
        <end position="231"/>
    </location>
</feature>
<keyword evidence="5" id="KW-1185">Reference proteome</keyword>
<dbReference type="Proteomes" id="UP000239273">
    <property type="component" value="Unassembled WGS sequence"/>
</dbReference>